<dbReference type="GeneID" id="98647196"/>
<dbReference type="Proteomes" id="UP000322887">
    <property type="component" value="Chromosome"/>
</dbReference>
<name>A0ABX5YM19_9PLAN</name>
<feature type="compositionally biased region" description="Basic and acidic residues" evidence="1">
    <location>
        <begin position="304"/>
        <end position="313"/>
    </location>
</feature>
<organism evidence="2 3">
    <name type="scientific">Gimesia maris</name>
    <dbReference type="NCBI Taxonomy" id="122"/>
    <lineage>
        <taxon>Bacteria</taxon>
        <taxon>Pseudomonadati</taxon>
        <taxon>Planctomycetota</taxon>
        <taxon>Planctomycetia</taxon>
        <taxon>Planctomycetales</taxon>
        <taxon>Planctomycetaceae</taxon>
        <taxon>Gimesia</taxon>
    </lineage>
</organism>
<proteinExistence type="predicted"/>
<sequence>MSKRMLMILAVFVSGWLPALSYADEKVDFYFRFLASYARSPDSIEKNVPAGAESFFRRHGVKNIHELRLGFNRAQLAELAQKLAEEYQRVLKNPRSMVRTNALELLHEFVRDLDPQLAARLPRPQRRQSSGVGPQNAIEDSIKVNQQTMGLGQAAINQGYILGESQGQLRMPKVTRPRNPTPGSFADRFRNRMPDQLGNDLGKQTGQLLDLDSLPQLPALDLASRPATIRNPEPREGFEFNEGGFLTPDANFEPDPPGSETEMAQADQSTNPNDMQTTESNQIKGKYDDPELNQIYEDFQELKNSKASNEEQHAAQPETPMKEFPDIPYQQQNDPEPDLESDLLVERPEFVKPPLETATASSIIKKGFEEVAKTLTKTDIPINAYEAYSGYDLITGEPLSPMERVGRGAEVAVDLASRGYGGAAVGALVGSAGGPITLAAGAVVGAVAGEVIIKGGKKVYKWLNP</sequence>
<evidence type="ECO:0000313" key="2">
    <source>
        <dbReference type="EMBL" id="QEG16771.1"/>
    </source>
</evidence>
<reference evidence="2 3" key="1">
    <citation type="submission" date="2019-08" db="EMBL/GenBank/DDBJ databases">
        <title>Deep-cultivation of Planctomycetes and their phenomic and genomic characterization uncovers novel biology.</title>
        <authorList>
            <person name="Wiegand S."/>
            <person name="Jogler M."/>
            <person name="Boedeker C."/>
            <person name="Pinto D."/>
            <person name="Vollmers J."/>
            <person name="Rivas-Marin E."/>
            <person name="Kohn T."/>
            <person name="Peeters S.H."/>
            <person name="Heuer A."/>
            <person name="Rast P."/>
            <person name="Oberbeckmann S."/>
            <person name="Bunk B."/>
            <person name="Jeske O."/>
            <person name="Meyerdierks A."/>
            <person name="Storesund J.E."/>
            <person name="Kallscheuer N."/>
            <person name="Luecker S."/>
            <person name="Lage O.M."/>
            <person name="Pohl T."/>
            <person name="Merkel B.J."/>
            <person name="Hornburger P."/>
            <person name="Mueller R.-W."/>
            <person name="Bruemmer F."/>
            <person name="Labrenz M."/>
            <person name="Spormann A.M."/>
            <person name="Op den Camp H."/>
            <person name="Overmann J."/>
            <person name="Amann R."/>
            <person name="Jetten M.S.M."/>
            <person name="Mascher T."/>
            <person name="Medema M.H."/>
            <person name="Devos D.P."/>
            <person name="Kaster A.-K."/>
            <person name="Ovreas L."/>
            <person name="Rohde M."/>
            <person name="Galperin M.Y."/>
            <person name="Jogler C."/>
        </authorList>
    </citation>
    <scope>NUCLEOTIDE SEQUENCE [LARGE SCALE GENOMIC DNA]</scope>
    <source>
        <strain evidence="2 3">DSM 8797</strain>
    </source>
</reference>
<evidence type="ECO:0000256" key="1">
    <source>
        <dbReference type="SAM" id="MobiDB-lite"/>
    </source>
</evidence>
<evidence type="ECO:0000313" key="3">
    <source>
        <dbReference type="Proteomes" id="UP000322887"/>
    </source>
</evidence>
<feature type="compositionally biased region" description="Polar residues" evidence="1">
    <location>
        <begin position="266"/>
        <end position="283"/>
    </location>
</feature>
<accession>A0ABX5YM19</accession>
<gene>
    <name evidence="2" type="ORF">GmarT_26390</name>
</gene>
<evidence type="ECO:0008006" key="4">
    <source>
        <dbReference type="Google" id="ProtNLM"/>
    </source>
</evidence>
<feature type="region of interest" description="Disordered" evidence="1">
    <location>
        <begin position="224"/>
        <end position="289"/>
    </location>
</feature>
<dbReference type="EMBL" id="CP042910">
    <property type="protein sequence ID" value="QEG16771.1"/>
    <property type="molecule type" value="Genomic_DNA"/>
</dbReference>
<feature type="region of interest" description="Disordered" evidence="1">
    <location>
        <begin position="304"/>
        <end position="336"/>
    </location>
</feature>
<keyword evidence="3" id="KW-1185">Reference proteome</keyword>
<protein>
    <recommendedName>
        <fullName evidence="4">Glycine zipper domain-containing protein</fullName>
    </recommendedName>
</protein>
<dbReference type="RefSeq" id="WP_002646127.1">
    <property type="nucleotide sequence ID" value="NZ_CP042910.1"/>
</dbReference>